<dbReference type="AlphaFoldDB" id="A0A5Q2QE96"/>
<dbReference type="InterPro" id="IPR000523">
    <property type="entry name" value="Mg_chelatse_chII-like_cat_dom"/>
</dbReference>
<reference evidence="3 4" key="1">
    <citation type="submission" date="2019-11" db="EMBL/GenBank/DDBJ databases">
        <authorList>
            <person name="Khan S.A."/>
            <person name="Jeon C.O."/>
            <person name="Chun B.H."/>
        </authorList>
    </citation>
    <scope>NUCLEOTIDE SEQUENCE [LARGE SCALE GENOMIC DNA]</scope>
    <source>
        <strain evidence="3 4">IMCC 1097</strain>
    </source>
</reference>
<dbReference type="RefSeq" id="WP_153712839.1">
    <property type="nucleotide sequence ID" value="NZ_CP045871.1"/>
</dbReference>
<dbReference type="InterPro" id="IPR027417">
    <property type="entry name" value="P-loop_NTPase"/>
</dbReference>
<dbReference type="Gene3D" id="3.40.50.300">
    <property type="entry name" value="P-loop containing nucleotide triphosphate hydrolases"/>
    <property type="match status" value="1"/>
</dbReference>
<dbReference type="GO" id="GO:0005524">
    <property type="term" value="F:ATP binding"/>
    <property type="evidence" value="ECO:0007669"/>
    <property type="project" value="InterPro"/>
</dbReference>
<dbReference type="OrthoDB" id="9813147at2"/>
<gene>
    <name evidence="3" type="ORF">GH975_01650</name>
</gene>
<name>A0A5Q2QE96_9GAMM</name>
<dbReference type="EMBL" id="CP045871">
    <property type="protein sequence ID" value="QGG79335.1"/>
    <property type="molecule type" value="Genomic_DNA"/>
</dbReference>
<feature type="domain" description="Mg chelatase-related protein C-terminal" evidence="2">
    <location>
        <begin position="345"/>
        <end position="426"/>
    </location>
</feature>
<evidence type="ECO:0000313" key="4">
    <source>
        <dbReference type="Proteomes" id="UP000388235"/>
    </source>
</evidence>
<dbReference type="Pfam" id="PF13335">
    <property type="entry name" value="Mg_chelatase_C"/>
    <property type="match status" value="1"/>
</dbReference>
<evidence type="ECO:0000313" key="3">
    <source>
        <dbReference type="EMBL" id="QGG79335.1"/>
    </source>
</evidence>
<dbReference type="SUPFAM" id="SSF52540">
    <property type="entry name" value="P-loop containing nucleoside triphosphate hydrolases"/>
    <property type="match status" value="1"/>
</dbReference>
<evidence type="ECO:0000259" key="1">
    <source>
        <dbReference type="Pfam" id="PF01078"/>
    </source>
</evidence>
<dbReference type="Proteomes" id="UP000388235">
    <property type="component" value="Chromosome"/>
</dbReference>
<organism evidence="3 4">
    <name type="scientific">Litorivicinus lipolyticus</name>
    <dbReference type="NCBI Taxonomy" id="418701"/>
    <lineage>
        <taxon>Bacteria</taxon>
        <taxon>Pseudomonadati</taxon>
        <taxon>Pseudomonadota</taxon>
        <taxon>Gammaproteobacteria</taxon>
        <taxon>Oceanospirillales</taxon>
        <taxon>Litorivicinaceae</taxon>
        <taxon>Litorivicinus</taxon>
    </lineage>
</organism>
<dbReference type="InterPro" id="IPR025158">
    <property type="entry name" value="Mg_chelat-rel_C"/>
</dbReference>
<feature type="domain" description="Magnesium chelatase ChlI-like catalytic" evidence="1">
    <location>
        <begin position="279"/>
        <end position="328"/>
    </location>
</feature>
<keyword evidence="4" id="KW-1185">Reference proteome</keyword>
<evidence type="ECO:0008006" key="5">
    <source>
        <dbReference type="Google" id="ProtNLM"/>
    </source>
</evidence>
<protein>
    <recommendedName>
        <fullName evidence="5">Competence protein ComM</fullName>
    </recommendedName>
</protein>
<accession>A0A5Q2QE96</accession>
<dbReference type="Pfam" id="PF13541">
    <property type="entry name" value="ChlI"/>
    <property type="match status" value="1"/>
</dbReference>
<sequence>MSIARVQSLCLTPDGIRPCTARAQIQGGLPLTRLLNRGRNAASLRERIRSVIKGAGYRYPSGRVTLDIELARGGRLDDGHALPLALAVLLASDQITTAAGAQHTWFGELNLDGSLLPLDPDLVLACGNLQNLAGGTGAPHFLASLRQLDPTPMTATAPAPSAPSLMPGWPTELATWVLSGGHSTLVYGEPGVGKSGWSHGLCAHWPESPRVRARRAGKRLFASTPGVSDPWRLPVGANARQLAHWQHLQRGHVVALDDLPLHSQGLRDALPERMDLEPQTATLATANPCPCGWLGSPRKACRCNPATRRRWQRQLPPPLIDRFDLVARYEYGEAGPRPIDMRPIRTSWVRQQQRQGCLNAQLTCAGLNDVPGLGQSMTRALRLHGNRLGLSGRAQLKCALVARTLADLAGRDAICEDDLQTAIGLRASPHEG</sequence>
<dbReference type="KEGG" id="llp:GH975_01650"/>
<evidence type="ECO:0000259" key="2">
    <source>
        <dbReference type="Pfam" id="PF13335"/>
    </source>
</evidence>
<dbReference type="Pfam" id="PF01078">
    <property type="entry name" value="Mg_chelatase"/>
    <property type="match status" value="1"/>
</dbReference>
<proteinExistence type="predicted"/>